<dbReference type="EMBL" id="JAVREH010000002">
    <property type="protein sequence ID" value="MDT0260064.1"/>
    <property type="molecule type" value="Genomic_DNA"/>
</dbReference>
<dbReference type="Pfam" id="PF09481">
    <property type="entry name" value="CRISPR_Cse1"/>
    <property type="match status" value="1"/>
</dbReference>
<evidence type="ECO:0000256" key="1">
    <source>
        <dbReference type="SAM" id="MobiDB-lite"/>
    </source>
</evidence>
<reference evidence="3" key="1">
    <citation type="submission" date="2023-07" db="EMBL/GenBank/DDBJ databases">
        <title>30 novel species of actinomycetes from the DSMZ collection.</title>
        <authorList>
            <person name="Nouioui I."/>
        </authorList>
    </citation>
    <scope>NUCLEOTIDE SEQUENCE [LARGE SCALE GENOMIC DNA]</scope>
    <source>
        <strain evidence="3">DSM 44399</strain>
    </source>
</reference>
<gene>
    <name evidence="2" type="primary">casA</name>
    <name evidence="2" type="ORF">RM423_01500</name>
</gene>
<name>A0ABU2J647_9ACTN</name>
<sequence length="553" mass="59681">MNTSTPAFDLTTQPWVMMHLLDGTTREVSLADAFALAPQARAITGELSTTGFAVTRLLLAILYRAIGGTVTSDSWKDLWTAETLPISEITDYLARHRDRFDLLSTTAPFFQVADLHTSNNEVTGLESLIADVPNGIPFQTTRSGTALASIGLAEAARWVVHAQAFETSGIKSAAVGDDRVKAGKGYPIGTGWAGGLGGLFAEGSNLRETLLLNLVGYQREAEADPDLPPWETQPQTAAAATRPYPLGPVSAYTWQKARIRLAVEGERVTGVLIANGDRAVLVNQYDVEPMTGWYYSENQAKATGKIPYYLPARHDPGRSFWRGIASVLPNVTQPQSSSGNPRSRVPGVVQWLSKLSVLETLPGDFIVRLHAVGVVYGTQNATVAEIIDDAYSLNLVVLSEDHPQMGRAVEWAVDVASKVCWALGILGENIAKAEVGDAPGDSGKTRMAAARAEAAAAGYAALDAPFRTWVASLHDEPALPAARAEWSTTVRRVVRNIAAELARTAPPQTVMQRPMHLMCIPLAQKVFDQHLNTYLPRTDLPTTDSQTKEPVHA</sequence>
<organism evidence="2 3">
    <name type="scientific">Jatrophihabitans lederbergiae</name>
    <dbReference type="NCBI Taxonomy" id="3075547"/>
    <lineage>
        <taxon>Bacteria</taxon>
        <taxon>Bacillati</taxon>
        <taxon>Actinomycetota</taxon>
        <taxon>Actinomycetes</taxon>
        <taxon>Jatrophihabitantales</taxon>
        <taxon>Jatrophihabitantaceae</taxon>
        <taxon>Jatrophihabitans</taxon>
    </lineage>
</organism>
<dbReference type="RefSeq" id="WP_311421226.1">
    <property type="nucleotide sequence ID" value="NZ_JAVREH010000002.1"/>
</dbReference>
<accession>A0ABU2J647</accession>
<protein>
    <submittedName>
        <fullName evidence="2">Type I-E CRISPR-associated protein Cse1/CasA</fullName>
    </submittedName>
</protein>
<evidence type="ECO:0000313" key="2">
    <source>
        <dbReference type="EMBL" id="MDT0260064.1"/>
    </source>
</evidence>
<feature type="region of interest" description="Disordered" evidence="1">
    <location>
        <begin position="223"/>
        <end position="242"/>
    </location>
</feature>
<dbReference type="Proteomes" id="UP001183176">
    <property type="component" value="Unassembled WGS sequence"/>
</dbReference>
<dbReference type="NCBIfam" id="TIGR02547">
    <property type="entry name" value="casA_cse1"/>
    <property type="match status" value="1"/>
</dbReference>
<dbReference type="InterPro" id="IPR013381">
    <property type="entry name" value="CRISPR-assoc_prot_Cse1"/>
</dbReference>
<evidence type="ECO:0000313" key="3">
    <source>
        <dbReference type="Proteomes" id="UP001183176"/>
    </source>
</evidence>
<keyword evidence="3" id="KW-1185">Reference proteome</keyword>
<dbReference type="Gene3D" id="1.10.132.100">
    <property type="match status" value="1"/>
</dbReference>
<dbReference type="CDD" id="cd09729">
    <property type="entry name" value="Cse1_I-E"/>
    <property type="match status" value="1"/>
</dbReference>
<proteinExistence type="predicted"/>
<comment type="caution">
    <text evidence="2">The sequence shown here is derived from an EMBL/GenBank/DDBJ whole genome shotgun (WGS) entry which is preliminary data.</text>
</comment>